<dbReference type="InterPro" id="IPR011701">
    <property type="entry name" value="MFS"/>
</dbReference>
<evidence type="ECO:0000259" key="7">
    <source>
        <dbReference type="PROSITE" id="PS50850"/>
    </source>
</evidence>
<evidence type="ECO:0000256" key="2">
    <source>
        <dbReference type="ARBA" id="ARBA00022475"/>
    </source>
</evidence>
<reference evidence="8 9" key="1">
    <citation type="submission" date="2019-12" db="EMBL/GenBank/DDBJ databases">
        <title>Whole genome shotgun sequence of Streptomyces caniferus NBRC 15389.</title>
        <authorList>
            <person name="Ichikawa N."/>
            <person name="Kimura A."/>
            <person name="Kitahashi Y."/>
            <person name="Komaki H."/>
            <person name="Tamura T."/>
        </authorList>
    </citation>
    <scope>NUCLEOTIDE SEQUENCE [LARGE SCALE GENOMIC DNA]</scope>
    <source>
        <strain evidence="8 9">NBRC 15389</strain>
    </source>
</reference>
<sequence>MQLLSTLIRDGRNHLKGSVMPLALLALAIGAFGIGTTEFAVMGLLPDMAAGFGVSIPLAGYATTVYALGVVIGAPLMTAVGTRFTRKQMLMLLMGLFIVGNLLTAVAPSFWIMLAGRIVAAFTHGAFFGIGALVAADLVAPEKRATAISLMFSGLTIANVVGVPAGTMLSQQFDWRTTFYAITVLGAIGLLGIVKLIPAQRAKAASPLGSELAVFRNPQVGLAMLMTILGFGGVFAAVTYLASMMTEVTGFAPSSVIWLTAVFGLGMVGGNLISGRFTDRAMMPMLFVSMSGLALSLAAFTFTAHNKTAAIVTIALIGIFGFATVPPLQKRVMDQAASAPTLASAGNIAAFNFGNALAAWLGGIVISAGLGYTAPNWVGALMTVAALAVAIFASALERRQTGRGRVVAAGGSAPADEPVVAAHG</sequence>
<dbReference type="InterPro" id="IPR036259">
    <property type="entry name" value="MFS_trans_sf"/>
</dbReference>
<dbReference type="PROSITE" id="PS50850">
    <property type="entry name" value="MFS"/>
    <property type="match status" value="1"/>
</dbReference>
<feature type="transmembrane region" description="Helical" evidence="6">
    <location>
        <begin position="90"/>
        <end position="112"/>
    </location>
</feature>
<feature type="transmembrane region" description="Helical" evidence="6">
    <location>
        <begin position="58"/>
        <end position="78"/>
    </location>
</feature>
<keyword evidence="3 6" id="KW-0812">Transmembrane</keyword>
<dbReference type="GO" id="GO:0022857">
    <property type="term" value="F:transmembrane transporter activity"/>
    <property type="evidence" value="ECO:0007669"/>
    <property type="project" value="InterPro"/>
</dbReference>
<gene>
    <name evidence="8" type="ORF">Scani_75190</name>
</gene>
<accession>A0A640SLP6</accession>
<dbReference type="CDD" id="cd17324">
    <property type="entry name" value="MFS_NepI_like"/>
    <property type="match status" value="1"/>
</dbReference>
<feature type="transmembrane region" description="Helical" evidence="6">
    <location>
        <begin position="377"/>
        <end position="396"/>
    </location>
</feature>
<feature type="transmembrane region" description="Helical" evidence="6">
    <location>
        <begin position="220"/>
        <end position="243"/>
    </location>
</feature>
<keyword evidence="2" id="KW-1003">Cell membrane</keyword>
<proteinExistence type="predicted"/>
<protein>
    <submittedName>
        <fullName evidence="8">MFS transporter</fullName>
    </submittedName>
</protein>
<feature type="transmembrane region" description="Helical" evidence="6">
    <location>
        <begin position="255"/>
        <end position="273"/>
    </location>
</feature>
<dbReference type="AlphaFoldDB" id="A0A640SLP6"/>
<feature type="transmembrane region" description="Helical" evidence="6">
    <location>
        <begin position="349"/>
        <end position="371"/>
    </location>
</feature>
<dbReference type="Gene3D" id="1.20.1250.20">
    <property type="entry name" value="MFS general substrate transporter like domains"/>
    <property type="match status" value="2"/>
</dbReference>
<keyword evidence="5 6" id="KW-0472">Membrane</keyword>
<evidence type="ECO:0000256" key="6">
    <source>
        <dbReference type="SAM" id="Phobius"/>
    </source>
</evidence>
<evidence type="ECO:0000313" key="9">
    <source>
        <dbReference type="Proteomes" id="UP000435837"/>
    </source>
</evidence>
<feature type="transmembrane region" description="Helical" evidence="6">
    <location>
        <begin position="179"/>
        <end position="199"/>
    </location>
</feature>
<feature type="transmembrane region" description="Helical" evidence="6">
    <location>
        <begin position="285"/>
        <end position="303"/>
    </location>
</feature>
<feature type="transmembrane region" description="Helical" evidence="6">
    <location>
        <begin position="21"/>
        <end position="46"/>
    </location>
</feature>
<dbReference type="GO" id="GO:0005886">
    <property type="term" value="C:plasma membrane"/>
    <property type="evidence" value="ECO:0007669"/>
    <property type="project" value="UniProtKB-SubCell"/>
</dbReference>
<evidence type="ECO:0000256" key="3">
    <source>
        <dbReference type="ARBA" id="ARBA00022692"/>
    </source>
</evidence>
<organism evidence="8 9">
    <name type="scientific">Streptomyces caniferus</name>
    <dbReference type="NCBI Taxonomy" id="285557"/>
    <lineage>
        <taxon>Bacteria</taxon>
        <taxon>Bacillati</taxon>
        <taxon>Actinomycetota</taxon>
        <taxon>Actinomycetes</taxon>
        <taxon>Kitasatosporales</taxon>
        <taxon>Streptomycetaceae</taxon>
        <taxon>Streptomyces</taxon>
    </lineage>
</organism>
<evidence type="ECO:0000256" key="1">
    <source>
        <dbReference type="ARBA" id="ARBA00004651"/>
    </source>
</evidence>
<feature type="domain" description="Major facilitator superfamily (MFS) profile" evidence="7">
    <location>
        <begin position="23"/>
        <end position="398"/>
    </location>
</feature>
<feature type="transmembrane region" description="Helical" evidence="6">
    <location>
        <begin position="309"/>
        <end position="328"/>
    </location>
</feature>
<dbReference type="InterPro" id="IPR050189">
    <property type="entry name" value="MFS_Efflux_Transporters"/>
</dbReference>
<dbReference type="InterPro" id="IPR020846">
    <property type="entry name" value="MFS_dom"/>
</dbReference>
<comment type="caution">
    <text evidence="8">The sequence shown here is derived from an EMBL/GenBank/DDBJ whole genome shotgun (WGS) entry which is preliminary data.</text>
</comment>
<dbReference type="PANTHER" id="PTHR43124:SF3">
    <property type="entry name" value="CHLORAMPHENICOL EFFLUX PUMP RV0191"/>
    <property type="match status" value="1"/>
</dbReference>
<name>A0A640SLP6_9ACTN</name>
<evidence type="ECO:0000313" key="8">
    <source>
        <dbReference type="EMBL" id="GFE11251.1"/>
    </source>
</evidence>
<dbReference type="Proteomes" id="UP000435837">
    <property type="component" value="Unassembled WGS sequence"/>
</dbReference>
<dbReference type="Pfam" id="PF07690">
    <property type="entry name" value="MFS_1"/>
    <property type="match status" value="1"/>
</dbReference>
<evidence type="ECO:0000256" key="4">
    <source>
        <dbReference type="ARBA" id="ARBA00022989"/>
    </source>
</evidence>
<dbReference type="EMBL" id="BLIN01000005">
    <property type="protein sequence ID" value="GFE11251.1"/>
    <property type="molecule type" value="Genomic_DNA"/>
</dbReference>
<keyword evidence="4 6" id="KW-1133">Transmembrane helix</keyword>
<dbReference type="PANTHER" id="PTHR43124">
    <property type="entry name" value="PURINE EFFLUX PUMP PBUE"/>
    <property type="match status" value="1"/>
</dbReference>
<evidence type="ECO:0000256" key="5">
    <source>
        <dbReference type="ARBA" id="ARBA00023136"/>
    </source>
</evidence>
<comment type="subcellular location">
    <subcellularLocation>
        <location evidence="1">Cell membrane</location>
        <topology evidence="1">Multi-pass membrane protein</topology>
    </subcellularLocation>
</comment>
<feature type="transmembrane region" description="Helical" evidence="6">
    <location>
        <begin position="147"/>
        <end position="167"/>
    </location>
</feature>
<feature type="transmembrane region" description="Helical" evidence="6">
    <location>
        <begin position="118"/>
        <end position="140"/>
    </location>
</feature>
<dbReference type="SUPFAM" id="SSF103473">
    <property type="entry name" value="MFS general substrate transporter"/>
    <property type="match status" value="1"/>
</dbReference>